<dbReference type="AlphaFoldDB" id="A0AAJ1Q5J7"/>
<accession>A0AAJ1Q5J7</accession>
<dbReference type="EMBL" id="JASOOE010000027">
    <property type="protein sequence ID" value="MDK7188108.1"/>
    <property type="molecule type" value="Genomic_DNA"/>
</dbReference>
<organism evidence="1 2">
    <name type="scientific">Facklamia hominis</name>
    <dbReference type="NCBI Taxonomy" id="178214"/>
    <lineage>
        <taxon>Bacteria</taxon>
        <taxon>Bacillati</taxon>
        <taxon>Bacillota</taxon>
        <taxon>Bacilli</taxon>
        <taxon>Lactobacillales</taxon>
        <taxon>Aerococcaceae</taxon>
        <taxon>Facklamia</taxon>
    </lineage>
</organism>
<evidence type="ECO:0000313" key="2">
    <source>
        <dbReference type="Proteomes" id="UP001229251"/>
    </source>
</evidence>
<comment type="caution">
    <text evidence="1">The sequence shown here is derived from an EMBL/GenBank/DDBJ whole genome shotgun (WGS) entry which is preliminary data.</text>
</comment>
<reference evidence="1" key="1">
    <citation type="submission" date="2023-05" db="EMBL/GenBank/DDBJ databases">
        <title>Cataloging the Phylogenetic Diversity of Human Bladder Bacteria.</title>
        <authorList>
            <person name="Du J."/>
        </authorList>
    </citation>
    <scope>NUCLEOTIDE SEQUENCE</scope>
    <source>
        <strain evidence="1">UMB1231</strain>
    </source>
</reference>
<evidence type="ECO:0008006" key="3">
    <source>
        <dbReference type="Google" id="ProtNLM"/>
    </source>
</evidence>
<name>A0AAJ1Q5J7_9LACT</name>
<gene>
    <name evidence="1" type="ORF">QP433_09010</name>
</gene>
<dbReference type="Proteomes" id="UP001229251">
    <property type="component" value="Unassembled WGS sequence"/>
</dbReference>
<proteinExistence type="predicted"/>
<sequence length="116" mass="13629">MEASYSHRKKLLGRFTQRFFQPFLQPAHLDSDTEIMQELNHVKKSLQVHYINQKAIRILFEYYDSNNTLKMTEQNCLILSPILNNAWIKVQSQGETFFLELNQIIRVTAITQANIA</sequence>
<protein>
    <recommendedName>
        <fullName evidence="3">YolD-like family protein</fullName>
    </recommendedName>
</protein>
<dbReference type="RefSeq" id="WP_016647675.1">
    <property type="nucleotide sequence ID" value="NZ_JASOOE010000027.1"/>
</dbReference>
<evidence type="ECO:0000313" key="1">
    <source>
        <dbReference type="EMBL" id="MDK7188108.1"/>
    </source>
</evidence>